<dbReference type="Proteomes" id="UP000095606">
    <property type="component" value="Unassembled WGS sequence"/>
</dbReference>
<gene>
    <name evidence="2" type="ORF">BFLFYP10_01672</name>
    <name evidence="1" type="ORF">ERS852461_05096</name>
</gene>
<protein>
    <submittedName>
        <fullName evidence="1">Uncharacterized protein</fullName>
    </submittedName>
</protein>
<dbReference type="EMBL" id="CZAE01000049">
    <property type="protein sequence ID" value="CUQ34707.1"/>
    <property type="molecule type" value="Genomic_DNA"/>
</dbReference>
<name>A0A174VQV6_9BACE</name>
<evidence type="ECO:0000313" key="2">
    <source>
        <dbReference type="EMBL" id="VYT18397.1"/>
    </source>
</evidence>
<reference evidence="1 3" key="1">
    <citation type="submission" date="2015-09" db="EMBL/GenBank/DDBJ databases">
        <authorList>
            <consortium name="Pathogen Informatics"/>
        </authorList>
    </citation>
    <scope>NUCLEOTIDE SEQUENCE [LARGE SCALE GENOMIC DNA]</scope>
    <source>
        <strain evidence="1 3">2789STDY5834846</strain>
    </source>
</reference>
<accession>A0A174VQV6</accession>
<reference evidence="2" key="2">
    <citation type="submission" date="2019-11" db="EMBL/GenBank/DDBJ databases">
        <authorList>
            <person name="Feng L."/>
        </authorList>
    </citation>
    <scope>NUCLEOTIDE SEQUENCE</scope>
    <source>
        <strain evidence="2">BfaecisLFYP10</strain>
    </source>
</reference>
<sequence length="51" mass="5764">MKKNSVPRLSQTSQRGVPSIFSRWSLNGAFQEICTKAKLLRLVLFVLTVTL</sequence>
<organism evidence="1 3">
    <name type="scientific">Bacteroides faecis</name>
    <dbReference type="NCBI Taxonomy" id="674529"/>
    <lineage>
        <taxon>Bacteria</taxon>
        <taxon>Pseudomonadati</taxon>
        <taxon>Bacteroidota</taxon>
        <taxon>Bacteroidia</taxon>
        <taxon>Bacteroidales</taxon>
        <taxon>Bacteroidaceae</taxon>
        <taxon>Bacteroides</taxon>
    </lineage>
</organism>
<proteinExistence type="predicted"/>
<dbReference type="EMBL" id="CACRSZ010000045">
    <property type="protein sequence ID" value="VYT18397.1"/>
    <property type="molecule type" value="Genomic_DNA"/>
</dbReference>
<accession>A0A6N2UM58</accession>
<evidence type="ECO:0000313" key="1">
    <source>
        <dbReference type="EMBL" id="CUQ34707.1"/>
    </source>
</evidence>
<dbReference type="AlphaFoldDB" id="A0A174VQV6"/>
<evidence type="ECO:0000313" key="3">
    <source>
        <dbReference type="Proteomes" id="UP000095606"/>
    </source>
</evidence>